<accession>A0A317V8V1</accession>
<evidence type="ECO:0000313" key="2">
    <source>
        <dbReference type="Proteomes" id="UP000246171"/>
    </source>
</evidence>
<dbReference type="EMBL" id="MSFU01000016">
    <property type="protein sequence ID" value="PWY70793.1"/>
    <property type="molecule type" value="Genomic_DNA"/>
</dbReference>
<organism evidence="1 2">
    <name type="scientific">Aspergillus eucalypticola (strain CBS 122712 / IBT 29274)</name>
    <dbReference type="NCBI Taxonomy" id="1448314"/>
    <lineage>
        <taxon>Eukaryota</taxon>
        <taxon>Fungi</taxon>
        <taxon>Dikarya</taxon>
        <taxon>Ascomycota</taxon>
        <taxon>Pezizomycotina</taxon>
        <taxon>Eurotiomycetes</taxon>
        <taxon>Eurotiomycetidae</taxon>
        <taxon>Eurotiales</taxon>
        <taxon>Aspergillaceae</taxon>
        <taxon>Aspergillus</taxon>
        <taxon>Aspergillus subgen. Circumdati</taxon>
    </lineage>
</organism>
<protein>
    <submittedName>
        <fullName evidence="1">Uncharacterized protein</fullName>
    </submittedName>
</protein>
<dbReference type="Proteomes" id="UP000246171">
    <property type="component" value="Unassembled WGS sequence"/>
</dbReference>
<evidence type="ECO:0000313" key="1">
    <source>
        <dbReference type="EMBL" id="PWY70793.1"/>
    </source>
</evidence>
<dbReference type="GeneID" id="37049569"/>
<reference evidence="1" key="1">
    <citation type="submission" date="2016-12" db="EMBL/GenBank/DDBJ databases">
        <title>The genomes of Aspergillus section Nigri reveals drivers in fungal speciation.</title>
        <authorList>
            <consortium name="DOE Joint Genome Institute"/>
            <person name="Vesth T.C."/>
            <person name="Nybo J."/>
            <person name="Theobald S."/>
            <person name="Brandl J."/>
            <person name="Frisvad J.C."/>
            <person name="Nielsen K.F."/>
            <person name="Lyhne E.K."/>
            <person name="Kogle M.E."/>
            <person name="Kuo A."/>
            <person name="Riley R."/>
            <person name="Clum A."/>
            <person name="Nolan M."/>
            <person name="Lipzen A."/>
            <person name="Salamov A."/>
            <person name="Henrissat B."/>
            <person name="Wiebenga A."/>
            <person name="De vries R.P."/>
            <person name="Grigoriev I.V."/>
            <person name="Mortensen U.H."/>
            <person name="Andersen M.R."/>
            <person name="Baker S.E."/>
        </authorList>
    </citation>
    <scope>NUCLEOTIDE SEQUENCE</scope>
    <source>
        <strain evidence="1">CBS 122712</strain>
    </source>
</reference>
<dbReference type="RefSeq" id="XP_025387130.1">
    <property type="nucleotide sequence ID" value="XM_025527607.1"/>
</dbReference>
<keyword evidence="2" id="KW-1185">Reference proteome</keyword>
<dbReference type="AlphaFoldDB" id="A0A317V8V1"/>
<name>A0A317V8V1_ASPEC</name>
<comment type="caution">
    <text evidence="1">The sequence shown here is derived from an EMBL/GenBank/DDBJ whole genome shotgun (WGS) entry which is preliminary data.</text>
</comment>
<dbReference type="VEuPathDB" id="FungiDB:BO83DRAFT_315179"/>
<sequence length="64" mass="7424">AVVIPAILYRCSAWYTLGTDNGHCQIQHQILTQIYRRAMRAIKKIFRATAITIMNIETYLLPMQ</sequence>
<gene>
    <name evidence="1" type="ORF">BO83DRAFT_315179</name>
</gene>
<proteinExistence type="predicted"/>
<feature type="non-terminal residue" evidence="1">
    <location>
        <position position="1"/>
    </location>
</feature>